<protein>
    <recommendedName>
        <fullName evidence="1">DUF1985 domain-containing protein</fullName>
    </recommendedName>
</protein>
<sequence>MGVDSSSIICSRPSYELSAFTQLPVNTISNKINECIFNKKLNFLVIISRRVKKIWEILLMIVNFEDEISLAKKLRVNNYIKKKQSRWCSYVNMNSPFDFLLDLPILKVQPQIIRSLKFTTVTGFECGGLMGFDHDSNTTSKLLSRYFSNASDKVLKSEFVRVFKEDGLIVEDGLFSMSMIYFISTFILSSPPKYSHISKDHFLCVESEQHLLYYWGNLSFFQFTAFHFE</sequence>
<evidence type="ECO:0000259" key="1">
    <source>
        <dbReference type="Pfam" id="PF09331"/>
    </source>
</evidence>
<dbReference type="Pfam" id="PF09331">
    <property type="entry name" value="DUF1985"/>
    <property type="match status" value="1"/>
</dbReference>
<dbReference type="AlphaFoldDB" id="A0A9J5WKA6"/>
<comment type="caution">
    <text evidence="2">The sequence shown here is derived from an EMBL/GenBank/DDBJ whole genome shotgun (WGS) entry which is preliminary data.</text>
</comment>
<dbReference type="PANTHER" id="PTHR48449">
    <property type="entry name" value="DUF1985 DOMAIN-CONTAINING PROTEIN"/>
    <property type="match status" value="1"/>
</dbReference>
<dbReference type="EMBL" id="JACXVP010000011">
    <property type="protein sequence ID" value="KAG5575821.1"/>
    <property type="molecule type" value="Genomic_DNA"/>
</dbReference>
<reference evidence="2 3" key="1">
    <citation type="submission" date="2020-09" db="EMBL/GenBank/DDBJ databases">
        <title>De no assembly of potato wild relative species, Solanum commersonii.</title>
        <authorList>
            <person name="Cho K."/>
        </authorList>
    </citation>
    <scope>NUCLEOTIDE SEQUENCE [LARGE SCALE GENOMIC DNA]</scope>
    <source>
        <strain evidence="2">LZ3.2</strain>
        <tissue evidence="2">Leaf</tissue>
    </source>
</reference>
<evidence type="ECO:0000313" key="3">
    <source>
        <dbReference type="Proteomes" id="UP000824120"/>
    </source>
</evidence>
<feature type="domain" description="DUF1985" evidence="1">
    <location>
        <begin position="117"/>
        <end position="222"/>
    </location>
</feature>
<organism evidence="2 3">
    <name type="scientific">Solanum commersonii</name>
    <name type="common">Commerson's wild potato</name>
    <name type="synonym">Commerson's nightshade</name>
    <dbReference type="NCBI Taxonomy" id="4109"/>
    <lineage>
        <taxon>Eukaryota</taxon>
        <taxon>Viridiplantae</taxon>
        <taxon>Streptophyta</taxon>
        <taxon>Embryophyta</taxon>
        <taxon>Tracheophyta</taxon>
        <taxon>Spermatophyta</taxon>
        <taxon>Magnoliopsida</taxon>
        <taxon>eudicotyledons</taxon>
        <taxon>Gunneridae</taxon>
        <taxon>Pentapetalae</taxon>
        <taxon>asterids</taxon>
        <taxon>lamiids</taxon>
        <taxon>Solanales</taxon>
        <taxon>Solanaceae</taxon>
        <taxon>Solanoideae</taxon>
        <taxon>Solaneae</taxon>
        <taxon>Solanum</taxon>
    </lineage>
</organism>
<dbReference type="Proteomes" id="UP000824120">
    <property type="component" value="Chromosome 11"/>
</dbReference>
<accession>A0A9J5WKA6</accession>
<dbReference type="InterPro" id="IPR015410">
    <property type="entry name" value="DUF1985"/>
</dbReference>
<keyword evidence="3" id="KW-1185">Reference proteome</keyword>
<dbReference type="PANTHER" id="PTHR48449:SF1">
    <property type="entry name" value="DUF1985 DOMAIN-CONTAINING PROTEIN"/>
    <property type="match status" value="1"/>
</dbReference>
<gene>
    <name evidence="2" type="ORF">H5410_055955</name>
</gene>
<evidence type="ECO:0000313" key="2">
    <source>
        <dbReference type="EMBL" id="KAG5575821.1"/>
    </source>
</evidence>
<proteinExistence type="predicted"/>
<name>A0A9J5WKA6_SOLCO</name>
<dbReference type="OrthoDB" id="1194650at2759"/>